<evidence type="ECO:0000256" key="1">
    <source>
        <dbReference type="ARBA" id="ARBA00004442"/>
    </source>
</evidence>
<comment type="subcellular location">
    <subcellularLocation>
        <location evidence="1">Cell outer membrane</location>
    </subcellularLocation>
</comment>
<comment type="caution">
    <text evidence="6">The sequence shown here is derived from an EMBL/GenBank/DDBJ whole genome shotgun (WGS) entry which is preliminary data.</text>
</comment>
<dbReference type="InterPro" id="IPR037066">
    <property type="entry name" value="Plug_dom_sf"/>
</dbReference>
<dbReference type="InterPro" id="IPR008969">
    <property type="entry name" value="CarboxyPept-like_regulatory"/>
</dbReference>
<keyword evidence="3" id="KW-0998">Cell outer membrane</keyword>
<dbReference type="Proteomes" id="UP000192610">
    <property type="component" value="Unassembled WGS sequence"/>
</dbReference>
<dbReference type="Gene3D" id="2.170.130.10">
    <property type="entry name" value="TonB-dependent receptor, plug domain"/>
    <property type="match status" value="1"/>
</dbReference>
<sequence length="1064" mass="116179">MCIQTTILRSIMSKRIVFAICLGLFCGQLHAQDSTNAVNGDSIITVNPFPKGSVDVRGTIADAVSRKPLSGARITYKNVTAAITDSLGNFLLKVPGYNVSIRVEADGYQARELALQGAAEVKGFLHEGDYRSFYDDITTPLGVATQSQVTNAAVSVHTKGNWQGVPETPDAYLQGKVAGLNAIRRSGTPNIGANLFLRGFSSLYATNQPLIIVDGVFFDIGNYGNPLNSGAYNNPLSFIDGKDIDNITVLKDATSIYGAKGANGVILITTARAKQEATRIDAALYGGINFTPTNIPVMNAADYRVYLSEMLQSKGVADKDMQALPYMNDDAASLDYYRFHYNNNWQKKVLDNSSMQNGYLKITGGDNIAKYALSMGFLKNAGVVKNTGLTRYNMRFNADLNLSKRLTASANLSFLYYEQKLKDMGLSPTTNPIYTALIKAPFLPENEVADNGIESPSLADKDSFNISNPGALIGNMQALNKSYRFNGTVKFNYLLTNNLSLASTIAVTMDKMRETFFVPEMGIVSDTLDNAIAFNRSGAQVIRTFTVFNDTRLAYNKTFSHIHQFDAQLGARYVRVNAEQDNGFGFNAATDQLKGVGYGINSLRQIGGSLGEWAWLNTYLHAGYNLAGKYYLDVDMAADNSSRFGKNSPSLAIFPSVRGAWLISSEKFMAPIHFVNLLKVRASAGVTGNDDIGNFTARKYYVPQNLLGVSGLVRGNIGNEQLQWEKVTKLNTGADIALLNERVNISVDAYRHTSDKMILYTPAPSTSGMNYVVTNSGGMRTNGWEAAVQVCVIDHKTFKWDAGFNIAQYKSKITKLPAGTILTDFAGGTIITAEGSAPNLFYGYKTGGVYGSDAEAAATGLYTKNANGDLTPFSGGDVRFANTNGSDNVIDANDRQVIGNPNPDFYGAINSRLVYGNWSLDVLFTYSYGNDIYNYTRRQLESMSGYANQTEAVRNRWKTNGQVTNMPKATWGDPMGNSRFSDRWIEDGSYLRLRTLSLAYNIPIKPGVVRYIQVYGTGNNLCTFTKYLGYDPEFSAVNGVFGQGVDITLEPQYKGVQAGVRIGL</sequence>
<keyword evidence="2" id="KW-0472">Membrane</keyword>
<dbReference type="Gene3D" id="2.60.40.1120">
    <property type="entry name" value="Carboxypeptidase-like, regulatory domain"/>
    <property type="match status" value="1"/>
</dbReference>
<dbReference type="InterPro" id="IPR036942">
    <property type="entry name" value="Beta-barrel_TonB_sf"/>
</dbReference>
<accession>A0A1V9F3E4</accession>
<gene>
    <name evidence="6" type="ORF">A4H97_24505</name>
</gene>
<dbReference type="NCBIfam" id="TIGR04056">
    <property type="entry name" value="OMP_RagA_SusC"/>
    <property type="match status" value="1"/>
</dbReference>
<dbReference type="SUPFAM" id="SSF49464">
    <property type="entry name" value="Carboxypeptidase regulatory domain-like"/>
    <property type="match status" value="1"/>
</dbReference>
<dbReference type="Gene3D" id="2.40.170.20">
    <property type="entry name" value="TonB-dependent receptor, beta-barrel domain"/>
    <property type="match status" value="1"/>
</dbReference>
<dbReference type="EMBL" id="LVXG01000007">
    <property type="protein sequence ID" value="OQP52898.1"/>
    <property type="molecule type" value="Genomic_DNA"/>
</dbReference>
<dbReference type="STRING" id="354355.SAMN05660816_04789"/>
<evidence type="ECO:0000259" key="5">
    <source>
        <dbReference type="Pfam" id="PF07715"/>
    </source>
</evidence>
<proteinExistence type="predicted"/>
<evidence type="ECO:0000256" key="4">
    <source>
        <dbReference type="SAM" id="SignalP"/>
    </source>
</evidence>
<reference evidence="7" key="1">
    <citation type="submission" date="2016-04" db="EMBL/GenBank/DDBJ databases">
        <authorList>
            <person name="Chen L."/>
            <person name="Zhuang W."/>
            <person name="Wang G."/>
        </authorList>
    </citation>
    <scope>NUCLEOTIDE SEQUENCE [LARGE SCALE GENOMIC DNA]</scope>
    <source>
        <strain evidence="7">17621</strain>
    </source>
</reference>
<dbReference type="SUPFAM" id="SSF56935">
    <property type="entry name" value="Porins"/>
    <property type="match status" value="1"/>
</dbReference>
<evidence type="ECO:0000313" key="7">
    <source>
        <dbReference type="Proteomes" id="UP000192610"/>
    </source>
</evidence>
<dbReference type="InterPro" id="IPR023996">
    <property type="entry name" value="TonB-dep_OMP_SusC/RagA"/>
</dbReference>
<protein>
    <submittedName>
        <fullName evidence="6">SusC/RagA family TonB-linked outer membrane protein</fullName>
    </submittedName>
</protein>
<keyword evidence="4" id="KW-0732">Signal</keyword>
<name>A0A1V9F3E4_9BACT</name>
<feature type="signal peptide" evidence="4">
    <location>
        <begin position="1"/>
        <end position="31"/>
    </location>
</feature>
<evidence type="ECO:0000256" key="3">
    <source>
        <dbReference type="ARBA" id="ARBA00023237"/>
    </source>
</evidence>
<organism evidence="6 7">
    <name type="scientific">Niastella yeongjuensis</name>
    <dbReference type="NCBI Taxonomy" id="354355"/>
    <lineage>
        <taxon>Bacteria</taxon>
        <taxon>Pseudomonadati</taxon>
        <taxon>Bacteroidota</taxon>
        <taxon>Chitinophagia</taxon>
        <taxon>Chitinophagales</taxon>
        <taxon>Chitinophagaceae</taxon>
        <taxon>Niastella</taxon>
    </lineage>
</organism>
<dbReference type="Pfam" id="PF07715">
    <property type="entry name" value="Plug"/>
    <property type="match status" value="1"/>
</dbReference>
<keyword evidence="7" id="KW-1185">Reference proteome</keyword>
<feature type="chain" id="PRO_5010695111" evidence="4">
    <location>
        <begin position="32"/>
        <end position="1064"/>
    </location>
</feature>
<dbReference type="InterPro" id="IPR012910">
    <property type="entry name" value="Plug_dom"/>
</dbReference>
<evidence type="ECO:0000256" key="2">
    <source>
        <dbReference type="ARBA" id="ARBA00023136"/>
    </source>
</evidence>
<evidence type="ECO:0000313" key="6">
    <source>
        <dbReference type="EMBL" id="OQP52898.1"/>
    </source>
</evidence>
<feature type="domain" description="TonB-dependent receptor plug" evidence="5">
    <location>
        <begin position="168"/>
        <end position="265"/>
    </location>
</feature>
<dbReference type="AlphaFoldDB" id="A0A1V9F3E4"/>
<dbReference type="GO" id="GO:0009279">
    <property type="term" value="C:cell outer membrane"/>
    <property type="evidence" value="ECO:0007669"/>
    <property type="project" value="UniProtKB-SubCell"/>
</dbReference>